<dbReference type="SUPFAM" id="SSF158791">
    <property type="entry name" value="MgtE N-terminal domain-like"/>
    <property type="match status" value="1"/>
</dbReference>
<dbReference type="SUPFAM" id="SSF54631">
    <property type="entry name" value="CBS-domain pair"/>
    <property type="match status" value="1"/>
</dbReference>
<comment type="caution">
    <text evidence="11">The sequence shown here is derived from an EMBL/GenBank/DDBJ whole genome shotgun (WGS) entry which is preliminary data.</text>
</comment>
<dbReference type="InterPro" id="IPR000644">
    <property type="entry name" value="CBS_dom"/>
</dbReference>
<evidence type="ECO:0000313" key="12">
    <source>
        <dbReference type="Proteomes" id="UP001201449"/>
    </source>
</evidence>
<keyword evidence="6 9" id="KW-1133">Transmembrane helix</keyword>
<feature type="transmembrane region" description="Helical" evidence="9">
    <location>
        <begin position="430"/>
        <end position="453"/>
    </location>
</feature>
<evidence type="ECO:0000256" key="1">
    <source>
        <dbReference type="ARBA" id="ARBA00004141"/>
    </source>
</evidence>
<evidence type="ECO:0000256" key="5">
    <source>
        <dbReference type="ARBA" id="ARBA00022842"/>
    </source>
</evidence>
<evidence type="ECO:0000256" key="4">
    <source>
        <dbReference type="ARBA" id="ARBA00022692"/>
    </source>
</evidence>
<feature type="transmembrane region" description="Helical" evidence="9">
    <location>
        <begin position="316"/>
        <end position="343"/>
    </location>
</feature>
<dbReference type="Gene3D" id="1.25.60.10">
    <property type="entry name" value="MgtE N-terminal domain-like"/>
    <property type="match status" value="1"/>
</dbReference>
<proteinExistence type="inferred from homology"/>
<comment type="subunit">
    <text evidence="9">Homodimer.</text>
</comment>
<feature type="transmembrane region" description="Helical" evidence="9">
    <location>
        <begin position="392"/>
        <end position="418"/>
    </location>
</feature>
<dbReference type="RefSeq" id="WP_008623384.1">
    <property type="nucleotide sequence ID" value="NZ_JAKEVZ010000002.1"/>
</dbReference>
<evidence type="ECO:0000256" key="2">
    <source>
        <dbReference type="ARBA" id="ARBA00009749"/>
    </source>
</evidence>
<keyword evidence="4 9" id="KW-0812">Transmembrane</keyword>
<dbReference type="Pfam" id="PF03448">
    <property type="entry name" value="MgtE_N"/>
    <property type="match status" value="1"/>
</dbReference>
<feature type="transmembrane region" description="Helical" evidence="9">
    <location>
        <begin position="364"/>
        <end position="386"/>
    </location>
</feature>
<name>A0ABS9BPY6_9BACT</name>
<dbReference type="CDD" id="cd04606">
    <property type="entry name" value="CBS_pair_Mg_transporter"/>
    <property type="match status" value="1"/>
</dbReference>
<dbReference type="InterPro" id="IPR036739">
    <property type="entry name" value="SLC41_membr_dom_sf"/>
</dbReference>
<evidence type="ECO:0000256" key="6">
    <source>
        <dbReference type="ARBA" id="ARBA00022989"/>
    </source>
</evidence>
<evidence type="ECO:0000256" key="3">
    <source>
        <dbReference type="ARBA" id="ARBA00022448"/>
    </source>
</evidence>
<keyword evidence="9" id="KW-0479">Metal-binding</keyword>
<feature type="domain" description="CBS" evidence="10">
    <location>
        <begin position="208"/>
        <end position="264"/>
    </location>
</feature>
<dbReference type="PANTHER" id="PTHR43773">
    <property type="entry name" value="MAGNESIUM TRANSPORTER MGTE"/>
    <property type="match status" value="1"/>
</dbReference>
<keyword evidence="9" id="KW-1003">Cell membrane</keyword>
<protein>
    <recommendedName>
        <fullName evidence="9">Magnesium transporter MgtE</fullName>
    </recommendedName>
</protein>
<comment type="similarity">
    <text evidence="2 9">Belongs to the SLC41A transporter family.</text>
</comment>
<evidence type="ECO:0000256" key="9">
    <source>
        <dbReference type="RuleBase" id="RU362011"/>
    </source>
</evidence>
<dbReference type="InterPro" id="IPR038076">
    <property type="entry name" value="MgtE_N_sf"/>
</dbReference>
<dbReference type="Gene3D" id="1.10.357.20">
    <property type="entry name" value="SLC41 divalent cation transporters, integral membrane domain"/>
    <property type="match status" value="1"/>
</dbReference>
<evidence type="ECO:0000256" key="8">
    <source>
        <dbReference type="PROSITE-ProRule" id="PRU00703"/>
    </source>
</evidence>
<sequence length="455" mass="50248">MEQIKSFELSKEFLESLQENIESQHNELIIQSLDGANVADIASLLDELNMDEAIYVLRLLNPSMAADILIEMDEDPLGMVIKELEPTELALLIDQMESDDAADILILMPAKEREDVISHLQEREKSANILDLLRYDEDSAGGLMAKEFIKANKNWNVVQTIEEIRRQAEKVEKIYSIYVVDNRQHLLGRVSLKKIILSSADTKISDIYEKEIISIPTHMDGEHVAEIMRKYDLESVPVVNAKNRLVGRITVDDILDLMREQTDEDIQAMTGISDDIEESDSIFKISKARLPWLLIGVIGGLLGAKIIGFFEDGLSRYIALASFIPLVAATGGNVGIQSSSLVVQTLASKSVFDDTPWQRFVKGVMIALVNGIVLGGFVFLVVKFVYGFDAIFGLTIGLAMFCVVLLASFMGTVTPLVLNKFGINPAIASGPFITTANDLLGLAVYFGVAMALLNM</sequence>
<comment type="function">
    <text evidence="9">Acts as a magnesium transporter.</text>
</comment>
<gene>
    <name evidence="11" type="primary">mgtE</name>
    <name evidence="11" type="ORF">L0U89_03190</name>
</gene>
<keyword evidence="5 9" id="KW-0460">Magnesium</keyword>
<evidence type="ECO:0000259" key="10">
    <source>
        <dbReference type="PROSITE" id="PS51371"/>
    </source>
</evidence>
<dbReference type="PROSITE" id="PS51371">
    <property type="entry name" value="CBS"/>
    <property type="match status" value="1"/>
</dbReference>
<accession>A0ABS9BPY6</accession>
<evidence type="ECO:0000256" key="7">
    <source>
        <dbReference type="ARBA" id="ARBA00023136"/>
    </source>
</evidence>
<dbReference type="EMBL" id="JAKEVZ010000002">
    <property type="protein sequence ID" value="MCF1750062.1"/>
    <property type="molecule type" value="Genomic_DNA"/>
</dbReference>
<dbReference type="Proteomes" id="UP001201449">
    <property type="component" value="Unassembled WGS sequence"/>
</dbReference>
<dbReference type="SUPFAM" id="SSF161093">
    <property type="entry name" value="MgtE membrane domain-like"/>
    <property type="match status" value="1"/>
</dbReference>
<dbReference type="PANTHER" id="PTHR43773:SF1">
    <property type="entry name" value="MAGNESIUM TRANSPORTER MGTE"/>
    <property type="match status" value="1"/>
</dbReference>
<dbReference type="SMART" id="SM00924">
    <property type="entry name" value="MgtE_N"/>
    <property type="match status" value="1"/>
</dbReference>
<evidence type="ECO:0000313" key="11">
    <source>
        <dbReference type="EMBL" id="MCF1750062.1"/>
    </source>
</evidence>
<dbReference type="InterPro" id="IPR006669">
    <property type="entry name" value="MgtE_transporter"/>
</dbReference>
<feature type="transmembrane region" description="Helical" evidence="9">
    <location>
        <begin position="290"/>
        <end position="310"/>
    </location>
</feature>
<dbReference type="InterPro" id="IPR006667">
    <property type="entry name" value="SLC41_membr_dom"/>
</dbReference>
<dbReference type="NCBIfam" id="TIGR00400">
    <property type="entry name" value="mgtE"/>
    <property type="match status" value="1"/>
</dbReference>
<dbReference type="Pfam" id="PF00571">
    <property type="entry name" value="CBS"/>
    <property type="match status" value="1"/>
</dbReference>
<dbReference type="Gene3D" id="3.10.580.10">
    <property type="entry name" value="CBS-domain"/>
    <property type="match status" value="1"/>
</dbReference>
<keyword evidence="12" id="KW-1185">Reference proteome</keyword>
<keyword evidence="3 9" id="KW-0813">Transport</keyword>
<reference evidence="11 12" key="1">
    <citation type="submission" date="2022-01" db="EMBL/GenBank/DDBJ databases">
        <title>Mariniradius saccharolyticus sp. nov., isolated from sediment of a river.</title>
        <authorList>
            <person name="Liu H."/>
        </authorList>
    </citation>
    <scope>NUCLEOTIDE SEQUENCE [LARGE SCALE GENOMIC DNA]</scope>
    <source>
        <strain evidence="11 12">RY-2</strain>
    </source>
</reference>
<dbReference type="InterPro" id="IPR006668">
    <property type="entry name" value="Mg_transptr_MgtE_intracell_dom"/>
</dbReference>
<keyword evidence="7 9" id="KW-0472">Membrane</keyword>
<dbReference type="SMART" id="SM00116">
    <property type="entry name" value="CBS"/>
    <property type="match status" value="2"/>
</dbReference>
<comment type="subcellular location">
    <subcellularLocation>
        <location evidence="9">Cell membrane</location>
        <topology evidence="9">Multi-pass membrane protein</topology>
    </subcellularLocation>
    <subcellularLocation>
        <location evidence="1">Membrane</location>
        <topology evidence="1">Multi-pass membrane protein</topology>
    </subcellularLocation>
</comment>
<keyword evidence="8" id="KW-0129">CBS domain</keyword>
<organism evidence="11 12">
    <name type="scientific">Mariniradius sediminis</name>
    <dbReference type="NCBI Taxonomy" id="2909237"/>
    <lineage>
        <taxon>Bacteria</taxon>
        <taxon>Pseudomonadati</taxon>
        <taxon>Bacteroidota</taxon>
        <taxon>Cytophagia</taxon>
        <taxon>Cytophagales</taxon>
        <taxon>Cyclobacteriaceae</taxon>
        <taxon>Mariniradius</taxon>
    </lineage>
</organism>
<dbReference type="Pfam" id="PF01769">
    <property type="entry name" value="MgtE"/>
    <property type="match status" value="1"/>
</dbReference>
<dbReference type="InterPro" id="IPR046342">
    <property type="entry name" value="CBS_dom_sf"/>
</dbReference>